<dbReference type="InterPro" id="IPR050816">
    <property type="entry name" value="Flavin-dep_Halogenase_NPB"/>
</dbReference>
<dbReference type="PIRSF" id="PIRSF011396">
    <property type="entry name" value="Trp_halogenase"/>
    <property type="match status" value="1"/>
</dbReference>
<dbReference type="InterPro" id="IPR006905">
    <property type="entry name" value="Flavin_halogenase"/>
</dbReference>
<accession>A0A520MIH3</accession>
<dbReference type="AlphaFoldDB" id="A0A520MIH3"/>
<dbReference type="SUPFAM" id="SSF51905">
    <property type="entry name" value="FAD/NAD(P)-binding domain"/>
    <property type="match status" value="1"/>
</dbReference>
<evidence type="ECO:0000313" key="3">
    <source>
        <dbReference type="EMBL" id="RZO20977.1"/>
    </source>
</evidence>
<dbReference type="InterPro" id="IPR033856">
    <property type="entry name" value="Trp_halogen"/>
</dbReference>
<dbReference type="PANTHER" id="PTHR43747">
    <property type="entry name" value="FAD-BINDING PROTEIN"/>
    <property type="match status" value="1"/>
</dbReference>
<reference evidence="3 4" key="1">
    <citation type="submission" date="2019-02" db="EMBL/GenBank/DDBJ databases">
        <title>Prokaryotic population dynamics and viral predation in marine succession experiment using metagenomics: the confinement effect.</title>
        <authorList>
            <person name="Haro-Moreno J.M."/>
            <person name="Rodriguez-Valera F."/>
            <person name="Lopez-Perez M."/>
        </authorList>
    </citation>
    <scope>NUCLEOTIDE SEQUENCE [LARGE SCALE GENOMIC DNA]</scope>
    <source>
        <strain evidence="3">MED-G170</strain>
    </source>
</reference>
<dbReference type="Pfam" id="PF04820">
    <property type="entry name" value="Trp_halogenase"/>
    <property type="match status" value="1"/>
</dbReference>
<dbReference type="InterPro" id="IPR036188">
    <property type="entry name" value="FAD/NAD-bd_sf"/>
</dbReference>
<sequence length="527" mass="57746">MTSSENLKSIVIVGGGTAGWLTAGIIAAEHSSNGSESDGLIDIKVTLVESPDISTIGVGEGTWPSMRSTLQKMGISETDLIRGCDASFKQGTLFKSWKTGGSDAYTHPFTPPHSYASTNLAPQWQKFSNEVSFAEAVSSQNALMFKGLAPKQISTPEYAFHTNYGYHLDAGKFAELLRKHCVDKLGVTHLKANVVSVNSSADGDIASLKTDSHGDISGDLFVDCSGSRALLLGEHFGVPFCSKGQFLFNDTALASQIPYVNADDPIASSTLSTAQTAGWIWDIGLPTRRGIGHVYSSGHTTEDRAAQELLAYIAAIVSPEAAASASIRKVPFSPGHRAKFWHKNCVAVGMSAGFIEPLEASALVLVELSAAMIAEQLPANRQIMDVVAKRFNDKFLYRWDRIIDFLKLHYILSQRQDSDYWKDNISSSSVPDNLSELVKLWRWQAPWHRDTGHIDEMFPSASYQYVLYGMGFLTQDSTTARRSDREAQSVAEGLFRENAERTKKLLASMPTNRELIEKITNYGLQKI</sequence>
<proteinExistence type="predicted"/>
<feature type="binding site" evidence="2">
    <location>
        <position position="194"/>
    </location>
    <ligand>
        <name>FAD</name>
        <dbReference type="ChEBI" id="CHEBI:57692"/>
    </ligand>
</feature>
<feature type="binding site" evidence="2">
    <location>
        <begin position="15"/>
        <end position="18"/>
    </location>
    <ligand>
        <name>FAD</name>
        <dbReference type="ChEBI" id="CHEBI:57692"/>
    </ligand>
</feature>
<protein>
    <submittedName>
        <fullName evidence="3">Tryptophan 7-halogenase</fullName>
    </submittedName>
</protein>
<comment type="caution">
    <text evidence="3">The sequence shown here is derived from an EMBL/GenBank/DDBJ whole genome shotgun (WGS) entry which is preliminary data.</text>
</comment>
<organism evidence="3 4">
    <name type="scientific">SAR92 clade bacterium</name>
    <dbReference type="NCBI Taxonomy" id="2315479"/>
    <lineage>
        <taxon>Bacteria</taxon>
        <taxon>Pseudomonadati</taxon>
        <taxon>Pseudomonadota</taxon>
        <taxon>Gammaproteobacteria</taxon>
        <taxon>Cellvibrionales</taxon>
        <taxon>Porticoccaceae</taxon>
        <taxon>SAR92 clade</taxon>
    </lineage>
</organism>
<name>A0A520MIH3_9GAMM</name>
<evidence type="ECO:0000256" key="2">
    <source>
        <dbReference type="PIRSR" id="PIRSR011396-2"/>
    </source>
</evidence>
<feature type="active site" evidence="1">
    <location>
        <position position="89"/>
    </location>
</feature>
<feature type="binding site" evidence="2">
    <location>
        <position position="89"/>
    </location>
    <ligand>
        <name>7-chloro-L-tryptophan</name>
        <dbReference type="ChEBI" id="CHEBI:58713"/>
    </ligand>
</feature>
<gene>
    <name evidence="3" type="ORF">EVB03_01735</name>
</gene>
<dbReference type="Proteomes" id="UP000315889">
    <property type="component" value="Unassembled WGS sequence"/>
</dbReference>
<feature type="binding site" evidence="2">
    <location>
        <position position="359"/>
    </location>
    <ligand>
        <name>L-tryptophan</name>
        <dbReference type="ChEBI" id="CHEBI:57912"/>
    </ligand>
</feature>
<dbReference type="PANTHER" id="PTHR43747:SF4">
    <property type="entry name" value="FLAVIN-DEPENDENT TRYPTOPHAN HALOGENASE"/>
    <property type="match status" value="1"/>
</dbReference>
<evidence type="ECO:0000256" key="1">
    <source>
        <dbReference type="PIRSR" id="PIRSR011396-1"/>
    </source>
</evidence>
<dbReference type="EMBL" id="SHBP01000002">
    <property type="protein sequence ID" value="RZO20977.1"/>
    <property type="molecule type" value="Genomic_DNA"/>
</dbReference>
<dbReference type="GO" id="GO:0000166">
    <property type="term" value="F:nucleotide binding"/>
    <property type="evidence" value="ECO:0007669"/>
    <property type="project" value="UniProtKB-KW"/>
</dbReference>
<dbReference type="GO" id="GO:0004497">
    <property type="term" value="F:monooxygenase activity"/>
    <property type="evidence" value="ECO:0007669"/>
    <property type="project" value="InterPro"/>
</dbReference>
<dbReference type="Gene3D" id="3.50.50.60">
    <property type="entry name" value="FAD/NAD(P)-binding domain"/>
    <property type="match status" value="1"/>
</dbReference>
<keyword evidence="2" id="KW-0547">Nucleotide-binding</keyword>
<keyword evidence="2" id="KW-0285">Flavoprotein</keyword>
<evidence type="ECO:0000313" key="4">
    <source>
        <dbReference type="Proteomes" id="UP000315889"/>
    </source>
</evidence>
<keyword evidence="2" id="KW-0274">FAD</keyword>